<organism evidence="2 3">
    <name type="scientific">Aporhodopirellula rubra</name>
    <dbReference type="NCBI Taxonomy" id="980271"/>
    <lineage>
        <taxon>Bacteria</taxon>
        <taxon>Pseudomonadati</taxon>
        <taxon>Planctomycetota</taxon>
        <taxon>Planctomycetia</taxon>
        <taxon>Pirellulales</taxon>
        <taxon>Pirellulaceae</taxon>
        <taxon>Aporhodopirellula</taxon>
    </lineage>
</organism>
<evidence type="ECO:0000256" key="1">
    <source>
        <dbReference type="SAM" id="MobiDB-lite"/>
    </source>
</evidence>
<dbReference type="RefSeq" id="WP_184307505.1">
    <property type="nucleotide sequence ID" value="NZ_JACHXU010000021.1"/>
</dbReference>
<protein>
    <submittedName>
        <fullName evidence="2">Uncharacterized protein</fullName>
    </submittedName>
</protein>
<dbReference type="AlphaFoldDB" id="A0A7W5H867"/>
<gene>
    <name evidence="2" type="ORF">FHS27_004962</name>
</gene>
<reference evidence="2 3" key="1">
    <citation type="submission" date="2020-08" db="EMBL/GenBank/DDBJ databases">
        <title>Genomic Encyclopedia of Type Strains, Phase III (KMG-III): the genomes of soil and plant-associated and newly described type strains.</title>
        <authorList>
            <person name="Whitman W."/>
        </authorList>
    </citation>
    <scope>NUCLEOTIDE SEQUENCE [LARGE SCALE GENOMIC DNA]</scope>
    <source>
        <strain evidence="2 3">CECT 8075</strain>
    </source>
</reference>
<name>A0A7W5H867_9BACT</name>
<evidence type="ECO:0000313" key="2">
    <source>
        <dbReference type="EMBL" id="MBB3209124.1"/>
    </source>
</evidence>
<proteinExistence type="predicted"/>
<comment type="caution">
    <text evidence="2">The sequence shown here is derived from an EMBL/GenBank/DDBJ whole genome shotgun (WGS) entry which is preliminary data.</text>
</comment>
<accession>A0A7W5H867</accession>
<evidence type="ECO:0000313" key="3">
    <source>
        <dbReference type="Proteomes" id="UP000536179"/>
    </source>
</evidence>
<keyword evidence="3" id="KW-1185">Reference proteome</keyword>
<feature type="compositionally biased region" description="Polar residues" evidence="1">
    <location>
        <begin position="51"/>
        <end position="60"/>
    </location>
</feature>
<dbReference type="EMBL" id="JACHXU010000021">
    <property type="protein sequence ID" value="MBB3209124.1"/>
    <property type="molecule type" value="Genomic_DNA"/>
</dbReference>
<feature type="region of interest" description="Disordered" evidence="1">
    <location>
        <begin position="19"/>
        <end position="60"/>
    </location>
</feature>
<dbReference type="Proteomes" id="UP000536179">
    <property type="component" value="Unassembled WGS sequence"/>
</dbReference>
<feature type="compositionally biased region" description="Basic residues" evidence="1">
    <location>
        <begin position="35"/>
        <end position="46"/>
    </location>
</feature>
<sequence length="60" mass="6592">MSQTITNFQKGQIRFEIAPPLANHLPGKMPDKKHLNPRSHLPKRAPKIQPPNASSGLNAA</sequence>